<feature type="compositionally biased region" description="Gly residues" evidence="1">
    <location>
        <begin position="98"/>
        <end position="108"/>
    </location>
</feature>
<accession>A0ABQ9TNI1</accession>
<comment type="caution">
    <text evidence="2">The sequence shown here is derived from an EMBL/GenBank/DDBJ whole genome shotgun (WGS) entry which is preliminary data.</text>
</comment>
<dbReference type="Proteomes" id="UP001266305">
    <property type="component" value="Unassembled WGS sequence"/>
</dbReference>
<gene>
    <name evidence="2" type="ORF">P7K49_035738</name>
</gene>
<keyword evidence="3" id="KW-1185">Reference proteome</keyword>
<reference evidence="2 3" key="1">
    <citation type="submission" date="2023-05" db="EMBL/GenBank/DDBJ databases">
        <title>B98-5 Cell Line De Novo Hybrid Assembly: An Optical Mapping Approach.</title>
        <authorList>
            <person name="Kananen K."/>
            <person name="Auerbach J.A."/>
            <person name="Kautto E."/>
            <person name="Blachly J.S."/>
        </authorList>
    </citation>
    <scope>NUCLEOTIDE SEQUENCE [LARGE SCALE GENOMIC DNA]</scope>
    <source>
        <strain evidence="2">B95-8</strain>
        <tissue evidence="2">Cell line</tissue>
    </source>
</reference>
<name>A0ABQ9TNI1_SAGOE</name>
<dbReference type="EMBL" id="JASSZA010000020">
    <property type="protein sequence ID" value="KAK2086313.1"/>
    <property type="molecule type" value="Genomic_DNA"/>
</dbReference>
<sequence>MPAVGSGAEKAAEPQSLVSGRPGFRRPVPRGVVQCGGGLDEEVLGWLAIAAAGVESARLIWGFGLSKAFVSPAAPGPRWESAEPGAASESRRAEGEELQGGRGRGLAGAGSACRPRSTRTGQFPGRLSLEQ</sequence>
<proteinExistence type="predicted"/>
<protein>
    <submittedName>
        <fullName evidence="2">Uncharacterized protein</fullName>
    </submittedName>
</protein>
<evidence type="ECO:0000313" key="3">
    <source>
        <dbReference type="Proteomes" id="UP001266305"/>
    </source>
</evidence>
<evidence type="ECO:0000313" key="2">
    <source>
        <dbReference type="EMBL" id="KAK2086313.1"/>
    </source>
</evidence>
<organism evidence="2 3">
    <name type="scientific">Saguinus oedipus</name>
    <name type="common">Cotton-top tamarin</name>
    <name type="synonym">Oedipomidas oedipus</name>
    <dbReference type="NCBI Taxonomy" id="9490"/>
    <lineage>
        <taxon>Eukaryota</taxon>
        <taxon>Metazoa</taxon>
        <taxon>Chordata</taxon>
        <taxon>Craniata</taxon>
        <taxon>Vertebrata</taxon>
        <taxon>Euteleostomi</taxon>
        <taxon>Mammalia</taxon>
        <taxon>Eutheria</taxon>
        <taxon>Euarchontoglires</taxon>
        <taxon>Primates</taxon>
        <taxon>Haplorrhini</taxon>
        <taxon>Platyrrhini</taxon>
        <taxon>Cebidae</taxon>
        <taxon>Callitrichinae</taxon>
        <taxon>Saguinus</taxon>
    </lineage>
</organism>
<feature type="region of interest" description="Disordered" evidence="1">
    <location>
        <begin position="1"/>
        <end position="29"/>
    </location>
</feature>
<evidence type="ECO:0000256" key="1">
    <source>
        <dbReference type="SAM" id="MobiDB-lite"/>
    </source>
</evidence>
<feature type="region of interest" description="Disordered" evidence="1">
    <location>
        <begin position="73"/>
        <end position="131"/>
    </location>
</feature>